<organism evidence="1 2">
    <name type="scientific">candidate division WOR-3 bacterium</name>
    <dbReference type="NCBI Taxonomy" id="2052148"/>
    <lineage>
        <taxon>Bacteria</taxon>
        <taxon>Bacteria division WOR-3</taxon>
    </lineage>
</organism>
<evidence type="ECO:0008006" key="3">
    <source>
        <dbReference type="Google" id="ProtNLM"/>
    </source>
</evidence>
<dbReference type="SUPFAM" id="SSF49265">
    <property type="entry name" value="Fibronectin type III"/>
    <property type="match status" value="1"/>
</dbReference>
<sequence length="115" mass="13017">MKKILLVLMVAAFLGCTQGPPPPELCFPPDGYELTYMPFSWTSVPEANEYRLQISADEGFFDNVIDEVTADTFYSVTSHYSEFEDGTIYYWRVLSGNTDGWGNPSEVRTISVRII</sequence>
<dbReference type="Proteomes" id="UP000630660">
    <property type="component" value="Unassembled WGS sequence"/>
</dbReference>
<dbReference type="PROSITE" id="PS51257">
    <property type="entry name" value="PROKAR_LIPOPROTEIN"/>
    <property type="match status" value="1"/>
</dbReference>
<dbReference type="InterPro" id="IPR013783">
    <property type="entry name" value="Ig-like_fold"/>
</dbReference>
<gene>
    <name evidence="1" type="ORF">GF359_01085</name>
</gene>
<evidence type="ECO:0000313" key="2">
    <source>
        <dbReference type="Proteomes" id="UP000630660"/>
    </source>
</evidence>
<reference evidence="1" key="1">
    <citation type="submission" date="2019-11" db="EMBL/GenBank/DDBJ databases">
        <title>Microbial mats filling the niche in hypersaline microbial mats.</title>
        <authorList>
            <person name="Wong H.L."/>
            <person name="Macleod F.I."/>
            <person name="White R.A. III"/>
            <person name="Burns B.P."/>
        </authorList>
    </citation>
    <scope>NUCLEOTIDE SEQUENCE</scope>
    <source>
        <strain evidence="1">Bin_327</strain>
    </source>
</reference>
<accession>A0A9D5K7N3</accession>
<evidence type="ECO:0000313" key="1">
    <source>
        <dbReference type="EMBL" id="MBD3363788.1"/>
    </source>
</evidence>
<proteinExistence type="predicted"/>
<protein>
    <recommendedName>
        <fullName evidence="3">Fibronectin type-III domain-containing protein</fullName>
    </recommendedName>
</protein>
<dbReference type="AlphaFoldDB" id="A0A9D5K7N3"/>
<comment type="caution">
    <text evidence="1">The sequence shown here is derived from an EMBL/GenBank/DDBJ whole genome shotgun (WGS) entry which is preliminary data.</text>
</comment>
<dbReference type="InterPro" id="IPR036116">
    <property type="entry name" value="FN3_sf"/>
</dbReference>
<dbReference type="Gene3D" id="2.60.40.10">
    <property type="entry name" value="Immunoglobulins"/>
    <property type="match status" value="1"/>
</dbReference>
<name>A0A9D5K7N3_UNCW3</name>
<dbReference type="EMBL" id="WJKJ01000030">
    <property type="protein sequence ID" value="MBD3363788.1"/>
    <property type="molecule type" value="Genomic_DNA"/>
</dbReference>